<dbReference type="InterPro" id="IPR009386">
    <property type="entry name" value="ZapG-like"/>
</dbReference>
<comment type="similarity">
    <text evidence="10">Belongs to the ZapG family.</text>
</comment>
<evidence type="ECO:0000256" key="11">
    <source>
        <dbReference type="ARBA" id="ARBA00035703"/>
    </source>
</evidence>
<dbReference type="GO" id="GO:0051301">
    <property type="term" value="P:cell division"/>
    <property type="evidence" value="ECO:0007669"/>
    <property type="project" value="UniProtKB-KW"/>
</dbReference>
<keyword evidence="2" id="KW-1003">Cell membrane</keyword>
<dbReference type="AlphaFoldDB" id="A0AA51RT03"/>
<evidence type="ECO:0000256" key="4">
    <source>
        <dbReference type="ARBA" id="ARBA00022618"/>
    </source>
</evidence>
<feature type="region of interest" description="Disordered" evidence="13">
    <location>
        <begin position="131"/>
        <end position="170"/>
    </location>
</feature>
<keyword evidence="15" id="KW-1185">Reference proteome</keyword>
<evidence type="ECO:0000256" key="12">
    <source>
        <dbReference type="ARBA" id="ARBA00035727"/>
    </source>
</evidence>
<evidence type="ECO:0000256" key="13">
    <source>
        <dbReference type="SAM" id="MobiDB-lite"/>
    </source>
</evidence>
<evidence type="ECO:0000256" key="6">
    <source>
        <dbReference type="ARBA" id="ARBA00022960"/>
    </source>
</evidence>
<keyword evidence="4" id="KW-0132">Cell division</keyword>
<protein>
    <recommendedName>
        <fullName evidence="11">Z-ring associated protein G</fullName>
    </recommendedName>
    <alternativeName>
        <fullName evidence="12">Cell division protein ZapG</fullName>
    </alternativeName>
</protein>
<dbReference type="Proteomes" id="UP001239782">
    <property type="component" value="Chromosome"/>
</dbReference>
<keyword evidence="5" id="KW-0812">Transmembrane</keyword>
<dbReference type="KEGG" id="plei:Q9312_18115"/>
<evidence type="ECO:0000256" key="2">
    <source>
        <dbReference type="ARBA" id="ARBA00022475"/>
    </source>
</evidence>
<organism evidence="14 15">
    <name type="scientific">Pleionea litopenaei</name>
    <dbReference type="NCBI Taxonomy" id="3070815"/>
    <lineage>
        <taxon>Bacteria</taxon>
        <taxon>Pseudomonadati</taxon>
        <taxon>Pseudomonadota</taxon>
        <taxon>Gammaproteobacteria</taxon>
        <taxon>Oceanospirillales</taxon>
        <taxon>Pleioneaceae</taxon>
        <taxon>Pleionea</taxon>
    </lineage>
</organism>
<evidence type="ECO:0000256" key="3">
    <source>
        <dbReference type="ARBA" id="ARBA00022519"/>
    </source>
</evidence>
<reference evidence="14 15" key="1">
    <citation type="submission" date="2023-08" db="EMBL/GenBank/DDBJ databases">
        <title>Pleionea litopenaei sp. nov., isolated from stomach of juvenile Litopenaeus vannamei.</title>
        <authorList>
            <person name="Rho A.M."/>
            <person name="Hwang C.Y."/>
        </authorList>
    </citation>
    <scope>NUCLEOTIDE SEQUENCE [LARGE SCALE GENOMIC DNA]</scope>
    <source>
        <strain evidence="14 15">HL-JVS1</strain>
    </source>
</reference>
<dbReference type="PANTHER" id="PTHR39579:SF1">
    <property type="entry name" value="INNER MEMBRANE PROTEIN YHCB"/>
    <property type="match status" value="1"/>
</dbReference>
<name>A0AA51RT03_9GAMM</name>
<keyword evidence="6" id="KW-0133">Cell shape</keyword>
<keyword evidence="3" id="KW-0997">Cell inner membrane</keyword>
<feature type="compositionally biased region" description="Basic and acidic residues" evidence="13">
    <location>
        <begin position="156"/>
        <end position="166"/>
    </location>
</feature>
<accession>A0AA51RT03</accession>
<gene>
    <name evidence="14" type="ORF">Q9312_18115</name>
</gene>
<evidence type="ECO:0000313" key="15">
    <source>
        <dbReference type="Proteomes" id="UP001239782"/>
    </source>
</evidence>
<dbReference type="GO" id="GO:0005886">
    <property type="term" value="C:plasma membrane"/>
    <property type="evidence" value="ECO:0007669"/>
    <property type="project" value="UniProtKB-SubCell"/>
</dbReference>
<keyword evidence="8" id="KW-0472">Membrane</keyword>
<evidence type="ECO:0000256" key="9">
    <source>
        <dbReference type="ARBA" id="ARBA00023306"/>
    </source>
</evidence>
<sequence length="192" mass="21928">MEWLIGLVVVGVTAAVAYSIGKRQAPSHKKIEQLENLVVEKDRELQNFQAKVNHHFETSADLFTRVTNDYQELYNYMAKSSAHLGGSQAFKNALENQSQQQYLHAHAHMDDEFKGEDTFSNESFYHAHEYRNSDDTKEEEEATKIDVESDNSADIIHLDKQKEKSGEPPLDYAVKEKGVINHNSLNMENVKT</sequence>
<evidence type="ECO:0000256" key="10">
    <source>
        <dbReference type="ARBA" id="ARBA00035657"/>
    </source>
</evidence>
<dbReference type="EMBL" id="CP133548">
    <property type="protein sequence ID" value="WMS87126.1"/>
    <property type="molecule type" value="Genomic_DNA"/>
</dbReference>
<evidence type="ECO:0000256" key="8">
    <source>
        <dbReference type="ARBA" id="ARBA00023136"/>
    </source>
</evidence>
<evidence type="ECO:0000256" key="7">
    <source>
        <dbReference type="ARBA" id="ARBA00022989"/>
    </source>
</evidence>
<evidence type="ECO:0000256" key="1">
    <source>
        <dbReference type="ARBA" id="ARBA00004377"/>
    </source>
</evidence>
<dbReference type="PANTHER" id="PTHR39579">
    <property type="entry name" value="INNER MEMBRANE PROTEIN YHCB"/>
    <property type="match status" value="1"/>
</dbReference>
<evidence type="ECO:0000313" key="14">
    <source>
        <dbReference type="EMBL" id="WMS87126.1"/>
    </source>
</evidence>
<proteinExistence type="inferred from homology"/>
<dbReference type="GO" id="GO:0008360">
    <property type="term" value="P:regulation of cell shape"/>
    <property type="evidence" value="ECO:0007669"/>
    <property type="project" value="UniProtKB-KW"/>
</dbReference>
<dbReference type="Pfam" id="PF06295">
    <property type="entry name" value="ZapG-like"/>
    <property type="match status" value="1"/>
</dbReference>
<dbReference type="RefSeq" id="WP_309202265.1">
    <property type="nucleotide sequence ID" value="NZ_CP133548.1"/>
</dbReference>
<keyword evidence="9" id="KW-0131">Cell cycle</keyword>
<evidence type="ECO:0000256" key="5">
    <source>
        <dbReference type="ARBA" id="ARBA00022692"/>
    </source>
</evidence>
<comment type="subcellular location">
    <subcellularLocation>
        <location evidence="1">Cell inner membrane</location>
        <topology evidence="1">Single-pass membrane protein</topology>
    </subcellularLocation>
</comment>
<keyword evidence="7" id="KW-1133">Transmembrane helix</keyword>